<dbReference type="InterPro" id="IPR043128">
    <property type="entry name" value="Rev_trsase/Diguanyl_cyclase"/>
</dbReference>
<dbReference type="CDD" id="cd01949">
    <property type="entry name" value="GGDEF"/>
    <property type="match status" value="1"/>
</dbReference>
<comment type="caution">
    <text evidence="4">The sequence shown here is derived from an EMBL/GenBank/DDBJ whole genome shotgun (WGS) entry which is preliminary data.</text>
</comment>
<evidence type="ECO:0000256" key="1">
    <source>
        <dbReference type="SAM" id="Phobius"/>
    </source>
</evidence>
<keyword evidence="1" id="KW-0812">Transmembrane</keyword>
<dbReference type="PANTHER" id="PTHR33121">
    <property type="entry name" value="CYCLIC DI-GMP PHOSPHODIESTERASE PDEF"/>
    <property type="match status" value="1"/>
</dbReference>
<dbReference type="PROSITE" id="PS50883">
    <property type="entry name" value="EAL"/>
    <property type="match status" value="1"/>
</dbReference>
<dbReference type="EMBL" id="JARGYC010000054">
    <property type="protein sequence ID" value="MDF0602577.1"/>
    <property type="molecule type" value="Genomic_DNA"/>
</dbReference>
<feature type="transmembrane region" description="Helical" evidence="1">
    <location>
        <begin position="45"/>
        <end position="65"/>
    </location>
</feature>
<dbReference type="SMART" id="SM00052">
    <property type="entry name" value="EAL"/>
    <property type="match status" value="1"/>
</dbReference>
<dbReference type="Gene3D" id="3.30.70.270">
    <property type="match status" value="1"/>
</dbReference>
<keyword evidence="5" id="KW-1185">Reference proteome</keyword>
<dbReference type="InterPro" id="IPR000160">
    <property type="entry name" value="GGDEF_dom"/>
</dbReference>
<feature type="domain" description="GGDEF" evidence="3">
    <location>
        <begin position="104"/>
        <end position="240"/>
    </location>
</feature>
<dbReference type="PROSITE" id="PS50887">
    <property type="entry name" value="GGDEF"/>
    <property type="match status" value="1"/>
</dbReference>
<dbReference type="SUPFAM" id="SSF55073">
    <property type="entry name" value="Nucleotide cyclase"/>
    <property type="match status" value="1"/>
</dbReference>
<protein>
    <submittedName>
        <fullName evidence="4">Phosphodiesterase</fullName>
    </submittedName>
</protein>
<evidence type="ECO:0000313" key="4">
    <source>
        <dbReference type="EMBL" id="MDF0602577.1"/>
    </source>
</evidence>
<dbReference type="GO" id="GO:0071111">
    <property type="term" value="F:cyclic-guanylate-specific phosphodiesterase activity"/>
    <property type="evidence" value="ECO:0007669"/>
    <property type="project" value="InterPro"/>
</dbReference>
<dbReference type="SUPFAM" id="SSF141868">
    <property type="entry name" value="EAL domain-like"/>
    <property type="match status" value="1"/>
</dbReference>
<evidence type="ECO:0000313" key="5">
    <source>
        <dbReference type="Proteomes" id="UP001220964"/>
    </source>
</evidence>
<gene>
    <name evidence="4" type="ORF">P1J78_17705</name>
</gene>
<dbReference type="Pfam" id="PF00990">
    <property type="entry name" value="GGDEF"/>
    <property type="match status" value="1"/>
</dbReference>
<dbReference type="PANTHER" id="PTHR33121:SF70">
    <property type="entry name" value="SIGNALING PROTEIN YKOW"/>
    <property type="match status" value="1"/>
</dbReference>
<dbReference type="Proteomes" id="UP001220964">
    <property type="component" value="Unassembled WGS sequence"/>
</dbReference>
<feature type="transmembrane region" description="Helical" evidence="1">
    <location>
        <begin position="20"/>
        <end position="39"/>
    </location>
</feature>
<dbReference type="RefSeq" id="WP_275568704.1">
    <property type="nucleotide sequence ID" value="NZ_JARGYC010000054.1"/>
</dbReference>
<dbReference type="CDD" id="cd01948">
    <property type="entry name" value="EAL"/>
    <property type="match status" value="1"/>
</dbReference>
<dbReference type="InterPro" id="IPR035919">
    <property type="entry name" value="EAL_sf"/>
</dbReference>
<keyword evidence="1" id="KW-1133">Transmembrane helix</keyword>
<sequence length="518" mass="56319">MLRFLARAGHHLKTTATTAFFGPQILAFVPALTLGGYWFGGEGLLLFMAIFVPAVMGLVGLFTPVRTPPARASKNVDAVTGLPLKPALLATLDGAFCAEPKHGVRTGALVLEIDEFEAFRATYGAEAAEHVLAQLAERICSTLRQGDVACRLEHSVFAVALAPVRRLDLEAMIQVAARLQQAVGTPIVIGGMRLFLSASVGFCLPRRASERTGQVCVEAAEAALRDAQASGTGAIRAYAAQSPRKRVKRAGLAEEVADALEVGHVRPWFQPQISTDTGAISGMEALARWEHPERGVILPGAFLPAISASGLSKRLGEVILFQSLTALRDWEAAGEHVPNVAVNFSHEELADPSLTDRVRWELDRFDMAPDRLVVEILETVISRSENDTITRNVTRLHDLGCGIDLDDFGTGHASIANIRRFSVGRIKIDRSFVTRIDTDREQQSVLTAILEMAERLEIETLAEGVETVGEHALLAQLGCGYVQGFSIARPMPFAETVDWMRLHRQRMADRPRIAREAG</sequence>
<evidence type="ECO:0000259" key="2">
    <source>
        <dbReference type="PROSITE" id="PS50883"/>
    </source>
</evidence>
<dbReference type="Gene3D" id="3.20.20.450">
    <property type="entry name" value="EAL domain"/>
    <property type="match status" value="1"/>
</dbReference>
<dbReference type="NCBIfam" id="TIGR00254">
    <property type="entry name" value="GGDEF"/>
    <property type="match status" value="1"/>
</dbReference>
<proteinExistence type="predicted"/>
<keyword evidence="1" id="KW-0472">Membrane</keyword>
<reference evidence="4" key="1">
    <citation type="submission" date="2023-03" db="EMBL/GenBank/DDBJ databases">
        <title>Multiphase analysis and comparison of six strains from genera Psychromarinibacter, Lutimaribacter, and Maritimibacter, including a novel species: Psychromarinibacter sediminicola sp. nov.</title>
        <authorList>
            <person name="Wang Y.-H."/>
            <person name="Ye M.-Q."/>
            <person name="Du Z.-J."/>
        </authorList>
    </citation>
    <scope>NUCLEOTIDE SEQUENCE</scope>
    <source>
        <strain evidence="4">C21-152</strain>
    </source>
</reference>
<organism evidence="4 5">
    <name type="scientific">Psychromarinibacter sediminicola</name>
    <dbReference type="NCBI Taxonomy" id="3033385"/>
    <lineage>
        <taxon>Bacteria</taxon>
        <taxon>Pseudomonadati</taxon>
        <taxon>Pseudomonadota</taxon>
        <taxon>Alphaproteobacteria</taxon>
        <taxon>Rhodobacterales</taxon>
        <taxon>Paracoccaceae</taxon>
        <taxon>Psychromarinibacter</taxon>
    </lineage>
</organism>
<dbReference type="SMART" id="SM00267">
    <property type="entry name" value="GGDEF"/>
    <property type="match status" value="1"/>
</dbReference>
<evidence type="ECO:0000259" key="3">
    <source>
        <dbReference type="PROSITE" id="PS50887"/>
    </source>
</evidence>
<dbReference type="InterPro" id="IPR001633">
    <property type="entry name" value="EAL_dom"/>
</dbReference>
<name>A0AAE3NUY2_9RHOB</name>
<dbReference type="Pfam" id="PF00563">
    <property type="entry name" value="EAL"/>
    <property type="match status" value="1"/>
</dbReference>
<dbReference type="InterPro" id="IPR029787">
    <property type="entry name" value="Nucleotide_cyclase"/>
</dbReference>
<dbReference type="InterPro" id="IPR050706">
    <property type="entry name" value="Cyclic-di-GMP_PDE-like"/>
</dbReference>
<feature type="domain" description="EAL" evidence="2">
    <location>
        <begin position="249"/>
        <end position="504"/>
    </location>
</feature>
<dbReference type="AlphaFoldDB" id="A0AAE3NUY2"/>
<accession>A0AAE3NUY2</accession>